<dbReference type="AlphaFoldDB" id="A0A1M7B8E4"/>
<dbReference type="EMBL" id="FRBM01000004">
    <property type="protein sequence ID" value="SHL50909.1"/>
    <property type="molecule type" value="Genomic_DNA"/>
</dbReference>
<reference evidence="1 2" key="1">
    <citation type="submission" date="2016-11" db="EMBL/GenBank/DDBJ databases">
        <authorList>
            <person name="Jaros S."/>
            <person name="Januszkiewicz K."/>
            <person name="Wedrychowicz H."/>
        </authorList>
    </citation>
    <scope>NUCLEOTIDE SEQUENCE [LARGE SCALE GENOMIC DNA]</scope>
    <source>
        <strain evidence="1 2">DSM 27621</strain>
    </source>
</reference>
<evidence type="ECO:0000313" key="1">
    <source>
        <dbReference type="EMBL" id="SHL50909.1"/>
    </source>
</evidence>
<dbReference type="Proteomes" id="UP000184069">
    <property type="component" value="Unassembled WGS sequence"/>
</dbReference>
<protein>
    <submittedName>
        <fullName evidence="1">Uncharacterized protein</fullName>
    </submittedName>
</protein>
<evidence type="ECO:0000313" key="2">
    <source>
        <dbReference type="Proteomes" id="UP000184069"/>
    </source>
</evidence>
<proteinExistence type="predicted"/>
<organism evidence="1 2">
    <name type="scientific">Chryseobacterium contaminans</name>
    <dbReference type="NCBI Taxonomy" id="1423959"/>
    <lineage>
        <taxon>Bacteria</taxon>
        <taxon>Pseudomonadati</taxon>
        <taxon>Bacteroidota</taxon>
        <taxon>Flavobacteriia</taxon>
        <taxon>Flavobacteriales</taxon>
        <taxon>Weeksellaceae</taxon>
        <taxon>Chryseobacterium group</taxon>
        <taxon>Chryseobacterium</taxon>
    </lineage>
</organism>
<name>A0A1M7B8E4_9FLAO</name>
<accession>A0A1M7B8E4</accession>
<gene>
    <name evidence="1" type="ORF">SAMN05444407_104263</name>
</gene>
<sequence>MIITAFWDIKIDSNKNLREYKSLILENFVNEFEKNK</sequence>